<dbReference type="PANTHER" id="PTHR43668:SF2">
    <property type="entry name" value="ALLANTOINASE"/>
    <property type="match status" value="1"/>
</dbReference>
<dbReference type="InterPro" id="IPR050138">
    <property type="entry name" value="DHOase/Allantoinase_Hydrolase"/>
</dbReference>
<dbReference type="GO" id="GO:0004038">
    <property type="term" value="F:allantoinase activity"/>
    <property type="evidence" value="ECO:0007669"/>
    <property type="project" value="TreeGrafter"/>
</dbReference>
<dbReference type="PaxDb" id="8022-A0A060ZH36"/>
<dbReference type="Proteomes" id="UP000193380">
    <property type="component" value="Unassembled WGS sequence"/>
</dbReference>
<organism evidence="1 2">
    <name type="scientific">Oncorhynchus mykiss</name>
    <name type="common">Rainbow trout</name>
    <name type="synonym">Salmo gairdneri</name>
    <dbReference type="NCBI Taxonomy" id="8022"/>
    <lineage>
        <taxon>Eukaryota</taxon>
        <taxon>Metazoa</taxon>
        <taxon>Chordata</taxon>
        <taxon>Craniata</taxon>
        <taxon>Vertebrata</taxon>
        <taxon>Euteleostomi</taxon>
        <taxon>Actinopterygii</taxon>
        <taxon>Neopterygii</taxon>
        <taxon>Teleostei</taxon>
        <taxon>Protacanthopterygii</taxon>
        <taxon>Salmoniformes</taxon>
        <taxon>Salmonidae</taxon>
        <taxon>Salmoninae</taxon>
        <taxon>Oncorhynchus</taxon>
    </lineage>
</organism>
<dbReference type="STRING" id="8022.A0A060ZH36"/>
<evidence type="ECO:0008006" key="3">
    <source>
        <dbReference type="Google" id="ProtNLM"/>
    </source>
</evidence>
<name>A0A060ZH36_ONCMY</name>
<dbReference type="AlphaFoldDB" id="A0A060ZH36"/>
<dbReference type="Gene3D" id="3.20.20.140">
    <property type="entry name" value="Metal-dependent hydrolases"/>
    <property type="match status" value="1"/>
</dbReference>
<reference evidence="1" key="1">
    <citation type="journal article" date="2014" name="Nat. Commun.">
        <title>The rainbow trout genome provides novel insights into evolution after whole-genome duplication in vertebrates.</title>
        <authorList>
            <person name="Berthelot C."/>
            <person name="Brunet F."/>
            <person name="Chalopin D."/>
            <person name="Juanchich A."/>
            <person name="Bernard M."/>
            <person name="Noel B."/>
            <person name="Bento P."/>
            <person name="Da Silva C."/>
            <person name="Labadie K."/>
            <person name="Alberti A."/>
            <person name="Aury J.M."/>
            <person name="Louis A."/>
            <person name="Dehais P."/>
            <person name="Bardou P."/>
            <person name="Montfort J."/>
            <person name="Klopp C."/>
            <person name="Cabau C."/>
            <person name="Gaspin C."/>
            <person name="Thorgaard G.H."/>
            <person name="Boussaha M."/>
            <person name="Quillet E."/>
            <person name="Guyomard R."/>
            <person name="Galiana D."/>
            <person name="Bobe J."/>
            <person name="Volff J.N."/>
            <person name="Genet C."/>
            <person name="Wincker P."/>
            <person name="Jaillon O."/>
            <person name="Roest Crollius H."/>
            <person name="Guiguen Y."/>
        </authorList>
    </citation>
    <scope>NUCLEOTIDE SEQUENCE [LARGE SCALE GENOMIC DNA]</scope>
</reference>
<dbReference type="EMBL" id="FR957786">
    <property type="protein sequence ID" value="CDR00510.1"/>
    <property type="molecule type" value="Genomic_DNA"/>
</dbReference>
<evidence type="ECO:0000313" key="2">
    <source>
        <dbReference type="Proteomes" id="UP000193380"/>
    </source>
</evidence>
<reference evidence="1" key="2">
    <citation type="submission" date="2014-03" db="EMBL/GenBank/DDBJ databases">
        <authorList>
            <person name="Genoscope - CEA"/>
        </authorList>
    </citation>
    <scope>NUCLEOTIDE SEQUENCE</scope>
</reference>
<dbReference type="GO" id="GO:0005737">
    <property type="term" value="C:cytoplasm"/>
    <property type="evidence" value="ECO:0007669"/>
    <property type="project" value="TreeGrafter"/>
</dbReference>
<sequence length="66" mass="7393">IKKYIKKSKTSHYLLPLQEQLWSALKAGQIDMVVSDHSPCTPDLKRLDSGDFTQAWGGISSLQFGK</sequence>
<dbReference type="GO" id="GO:0006145">
    <property type="term" value="P:purine nucleobase catabolic process"/>
    <property type="evidence" value="ECO:0007669"/>
    <property type="project" value="TreeGrafter"/>
</dbReference>
<dbReference type="PANTHER" id="PTHR43668">
    <property type="entry name" value="ALLANTOINASE"/>
    <property type="match status" value="1"/>
</dbReference>
<protein>
    <recommendedName>
        <fullName evidence="3">Allantoinase</fullName>
    </recommendedName>
</protein>
<accession>A0A060ZH36</accession>
<evidence type="ECO:0000313" key="1">
    <source>
        <dbReference type="EMBL" id="CDR00510.1"/>
    </source>
</evidence>
<feature type="non-terminal residue" evidence="1">
    <location>
        <position position="1"/>
    </location>
</feature>
<proteinExistence type="predicted"/>
<dbReference type="SUPFAM" id="SSF51556">
    <property type="entry name" value="Metallo-dependent hydrolases"/>
    <property type="match status" value="1"/>
</dbReference>
<gene>
    <name evidence="1" type="ORF">GSONMT00002879001</name>
</gene>
<dbReference type="InterPro" id="IPR032466">
    <property type="entry name" value="Metal_Hydrolase"/>
</dbReference>